<dbReference type="Pfam" id="PF02931">
    <property type="entry name" value="Neur_chan_LBD"/>
    <property type="match status" value="1"/>
</dbReference>
<evidence type="ECO:0000259" key="7">
    <source>
        <dbReference type="Pfam" id="PF02932"/>
    </source>
</evidence>
<dbReference type="InterPro" id="IPR018000">
    <property type="entry name" value="Neurotransmitter_ion_chnl_CS"/>
</dbReference>
<evidence type="ECO:0000256" key="4">
    <source>
        <dbReference type="ARBA" id="ARBA00023136"/>
    </source>
</evidence>
<dbReference type="InterPro" id="IPR036734">
    <property type="entry name" value="Neur_chan_lig-bd_sf"/>
</dbReference>
<protein>
    <recommendedName>
        <fullName evidence="9">Neurotransmitter-gated ion-channel ligand-binding domain-containing protein</fullName>
    </recommendedName>
</protein>
<dbReference type="SUPFAM" id="SSF90112">
    <property type="entry name" value="Neurotransmitter-gated ion-channel transmembrane pore"/>
    <property type="match status" value="1"/>
</dbReference>
<feature type="transmembrane region" description="Helical" evidence="5">
    <location>
        <begin position="124"/>
        <end position="146"/>
    </location>
</feature>
<reference evidence="8" key="2">
    <citation type="journal article" date="2018" name="Environ. Sci. Technol.">
        <title>The Toxicogenome of Hyalella azteca: A Model for Sediment Ecotoxicology and Evolutionary Toxicology.</title>
        <authorList>
            <person name="Poynton H.C."/>
            <person name="Hasenbein S."/>
            <person name="Benoit J.B."/>
            <person name="Sepulveda M.S."/>
            <person name="Poelchau M.F."/>
            <person name="Hughes D.S.T."/>
            <person name="Murali S.C."/>
            <person name="Chen S."/>
            <person name="Glastad K.M."/>
            <person name="Goodisman M.A.D."/>
            <person name="Werren J.H."/>
            <person name="Vineis J.H."/>
            <person name="Bowen J.L."/>
            <person name="Friedrich M."/>
            <person name="Jones J."/>
            <person name="Robertson H.M."/>
            <person name="Feyereisen R."/>
            <person name="Mechler-Hickson A."/>
            <person name="Mathers N."/>
            <person name="Lee C.E."/>
            <person name="Colbourne J.K."/>
            <person name="Biales A."/>
            <person name="Johnston J.S."/>
            <person name="Wellborn G.A."/>
            <person name="Rosendale A.J."/>
            <person name="Cridge A.G."/>
            <person name="Munoz-Torres M.C."/>
            <person name="Bain P.A."/>
            <person name="Manny A.R."/>
            <person name="Major K.M."/>
            <person name="Lambert F.N."/>
            <person name="Vulpe C.D."/>
            <person name="Tuck P."/>
            <person name="Blalock B.J."/>
            <person name="Lin Y.Y."/>
            <person name="Smith M.E."/>
            <person name="Ochoa-Acuna H."/>
            <person name="Chen M.M."/>
            <person name="Childers C.P."/>
            <person name="Qu J."/>
            <person name="Dugan S."/>
            <person name="Lee S.L."/>
            <person name="Chao H."/>
            <person name="Dinh H."/>
            <person name="Han Y."/>
            <person name="Doddapaneni H."/>
            <person name="Worley K.C."/>
            <person name="Muzny D.M."/>
            <person name="Gibbs R.A."/>
            <person name="Richards S."/>
        </authorList>
    </citation>
    <scope>NUCLEOTIDE SEQUENCE</scope>
    <source>
        <strain evidence="8">HAZT.00-mixed</strain>
        <tissue evidence="8">Whole organism</tissue>
    </source>
</reference>
<reference evidence="8" key="1">
    <citation type="submission" date="2014-08" db="EMBL/GenBank/DDBJ databases">
        <authorList>
            <person name="Murali S."/>
            <person name="Richards S."/>
            <person name="Bandaranaike D."/>
            <person name="Bellair M."/>
            <person name="Blankenburg K."/>
            <person name="Chao H."/>
            <person name="Dinh H."/>
            <person name="Doddapaneni H."/>
            <person name="Dugan-Rocha S."/>
            <person name="Elkadiri S."/>
            <person name="Gnanaolivu R."/>
            <person name="Hughes D."/>
            <person name="Lee S."/>
            <person name="Li M."/>
            <person name="Ming W."/>
            <person name="Munidasa M."/>
            <person name="Muniz J."/>
            <person name="Nguyen L."/>
            <person name="Osuji N."/>
            <person name="Pu L.-L."/>
            <person name="Puazo M."/>
            <person name="Skinner E."/>
            <person name="Qu C."/>
            <person name="Quiroz J."/>
            <person name="Raj R."/>
            <person name="Weissenberger G."/>
            <person name="Xin Y."/>
            <person name="Zou X."/>
            <person name="Han Y."/>
            <person name="Worley K."/>
            <person name="Muzny D."/>
            <person name="Gibbs R."/>
        </authorList>
    </citation>
    <scope>NUCLEOTIDE SEQUENCE</scope>
    <source>
        <strain evidence="8">HAZT.00-mixed</strain>
        <tissue evidence="8">Whole organism</tissue>
    </source>
</reference>
<dbReference type="InterPro" id="IPR038050">
    <property type="entry name" value="Neuro_actylchol_rec"/>
</dbReference>
<dbReference type="GO" id="GO:0005230">
    <property type="term" value="F:extracellular ligand-gated monoatomic ion channel activity"/>
    <property type="evidence" value="ECO:0007669"/>
    <property type="project" value="InterPro"/>
</dbReference>
<dbReference type="Proteomes" id="UP000711488">
    <property type="component" value="Unassembled WGS sequence"/>
</dbReference>
<keyword evidence="4 5" id="KW-0472">Membrane</keyword>
<accession>A0A6A0H9Q9</accession>
<comment type="subcellular location">
    <subcellularLocation>
        <location evidence="1">Membrane</location>
        <topology evidence="1">Multi-pass membrane protein</topology>
    </subcellularLocation>
</comment>
<organism evidence="8">
    <name type="scientific">Hyalella azteca</name>
    <name type="common">Amphipod</name>
    <dbReference type="NCBI Taxonomy" id="294128"/>
    <lineage>
        <taxon>Eukaryota</taxon>
        <taxon>Metazoa</taxon>
        <taxon>Ecdysozoa</taxon>
        <taxon>Arthropoda</taxon>
        <taxon>Crustacea</taxon>
        <taxon>Multicrustacea</taxon>
        <taxon>Malacostraca</taxon>
        <taxon>Eumalacostraca</taxon>
        <taxon>Peracarida</taxon>
        <taxon>Amphipoda</taxon>
        <taxon>Senticaudata</taxon>
        <taxon>Talitrida</taxon>
        <taxon>Talitroidea</taxon>
        <taxon>Hyalellidae</taxon>
        <taxon>Hyalella</taxon>
    </lineage>
</organism>
<sequence length="192" mass="22075">MIMLWWDWHLKWNPAEFGGVKELRVPYTSVWYPDIILYNTAESDYESSILNTYVIIDYTGRVELVSHALLSSICDVQVDYFPFDQQECRLRFASWTYDIAGVGIIVNYSIDYYIQIQRRTKFGMFFYIMPGILINVCAVMVFSLPAESGEKVGLSINSLIAMIVFLMAMTEKIPPTSRIPLAGEADFCNDLN</sequence>
<evidence type="ECO:0000256" key="1">
    <source>
        <dbReference type="ARBA" id="ARBA00004141"/>
    </source>
</evidence>
<dbReference type="GO" id="GO:0004888">
    <property type="term" value="F:transmembrane signaling receptor activity"/>
    <property type="evidence" value="ECO:0007669"/>
    <property type="project" value="InterPro"/>
</dbReference>
<evidence type="ECO:0000259" key="6">
    <source>
        <dbReference type="Pfam" id="PF02931"/>
    </source>
</evidence>
<evidence type="ECO:0000313" key="8">
    <source>
        <dbReference type="EMBL" id="KAA0201951.1"/>
    </source>
</evidence>
<feature type="transmembrane region" description="Helical" evidence="5">
    <location>
        <begin position="152"/>
        <end position="169"/>
    </location>
</feature>
<dbReference type="PANTHER" id="PTHR18945">
    <property type="entry name" value="NEUROTRANSMITTER GATED ION CHANNEL"/>
    <property type="match status" value="1"/>
</dbReference>
<dbReference type="Gene3D" id="2.70.170.10">
    <property type="entry name" value="Neurotransmitter-gated ion-channel ligand-binding domain"/>
    <property type="match status" value="1"/>
</dbReference>
<evidence type="ECO:0000256" key="5">
    <source>
        <dbReference type="SAM" id="Phobius"/>
    </source>
</evidence>
<dbReference type="Gene3D" id="1.20.58.390">
    <property type="entry name" value="Neurotransmitter-gated ion-channel transmembrane domain"/>
    <property type="match status" value="1"/>
</dbReference>
<dbReference type="SUPFAM" id="SSF63712">
    <property type="entry name" value="Nicotinic receptor ligand binding domain-like"/>
    <property type="match status" value="1"/>
</dbReference>
<dbReference type="Pfam" id="PF02932">
    <property type="entry name" value="Neur_chan_memb"/>
    <property type="match status" value="1"/>
</dbReference>
<dbReference type="InterPro" id="IPR006202">
    <property type="entry name" value="Neur_chan_lig-bd"/>
</dbReference>
<dbReference type="AlphaFoldDB" id="A0A6A0H9Q9"/>
<dbReference type="InterPro" id="IPR036719">
    <property type="entry name" value="Neuro-gated_channel_TM_sf"/>
</dbReference>
<name>A0A6A0H9Q9_HYAAZ</name>
<comment type="caution">
    <text evidence="8">The sequence shown here is derived from an EMBL/GenBank/DDBJ whole genome shotgun (WGS) entry which is preliminary data.</text>
</comment>
<proteinExistence type="predicted"/>
<evidence type="ECO:0000256" key="2">
    <source>
        <dbReference type="ARBA" id="ARBA00022692"/>
    </source>
</evidence>
<keyword evidence="2 5" id="KW-0812">Transmembrane</keyword>
<reference evidence="8" key="3">
    <citation type="submission" date="2019-06" db="EMBL/GenBank/DDBJ databases">
        <authorList>
            <person name="Poynton C."/>
            <person name="Hasenbein S."/>
            <person name="Benoit J.B."/>
            <person name="Sepulveda M.S."/>
            <person name="Poelchau M.F."/>
            <person name="Murali S.C."/>
            <person name="Chen S."/>
            <person name="Glastad K.M."/>
            <person name="Werren J.H."/>
            <person name="Vineis J.H."/>
            <person name="Bowen J.L."/>
            <person name="Friedrich M."/>
            <person name="Jones J."/>
            <person name="Robertson H.M."/>
            <person name="Feyereisen R."/>
            <person name="Mechler-Hickson A."/>
            <person name="Mathers N."/>
            <person name="Lee C.E."/>
            <person name="Colbourne J.K."/>
            <person name="Biales A."/>
            <person name="Johnston J.S."/>
            <person name="Wellborn G.A."/>
            <person name="Rosendale A.J."/>
            <person name="Cridge A.G."/>
            <person name="Munoz-Torres M.C."/>
            <person name="Bain P.A."/>
            <person name="Manny A.R."/>
            <person name="Major K.M."/>
            <person name="Lambert F.N."/>
            <person name="Vulpe C.D."/>
            <person name="Tuck P."/>
            <person name="Blalock B.J."/>
            <person name="Lin Y.-Y."/>
            <person name="Smith M.E."/>
            <person name="Ochoa-Acuna H."/>
            <person name="Chen M.-J.M."/>
            <person name="Childers C.P."/>
            <person name="Qu J."/>
            <person name="Dugan S."/>
            <person name="Lee S.L."/>
            <person name="Chao H."/>
            <person name="Dinh H."/>
            <person name="Han Y."/>
            <person name="Doddapaneni H."/>
            <person name="Worley K.C."/>
            <person name="Muzny D.M."/>
            <person name="Gibbs R.A."/>
            <person name="Richards S."/>
        </authorList>
    </citation>
    <scope>NUCLEOTIDE SEQUENCE</scope>
    <source>
        <strain evidence="8">HAZT.00-mixed</strain>
        <tissue evidence="8">Whole organism</tissue>
    </source>
</reference>
<dbReference type="EMBL" id="JQDR03004627">
    <property type="protein sequence ID" value="KAA0201951.1"/>
    <property type="molecule type" value="Genomic_DNA"/>
</dbReference>
<dbReference type="InterPro" id="IPR006029">
    <property type="entry name" value="Neurotrans-gated_channel_TM"/>
</dbReference>
<feature type="domain" description="Neurotransmitter-gated ion-channel ligand-binding" evidence="6">
    <location>
        <begin position="3"/>
        <end position="108"/>
    </location>
</feature>
<evidence type="ECO:0008006" key="9">
    <source>
        <dbReference type="Google" id="ProtNLM"/>
    </source>
</evidence>
<dbReference type="GO" id="GO:0016020">
    <property type="term" value="C:membrane"/>
    <property type="evidence" value="ECO:0007669"/>
    <property type="project" value="UniProtKB-SubCell"/>
</dbReference>
<gene>
    <name evidence="8" type="ORF">HAZT_HAZT003246</name>
</gene>
<keyword evidence="3 5" id="KW-1133">Transmembrane helix</keyword>
<dbReference type="PROSITE" id="PS00236">
    <property type="entry name" value="NEUROTR_ION_CHANNEL"/>
    <property type="match status" value="1"/>
</dbReference>
<dbReference type="InterPro" id="IPR006201">
    <property type="entry name" value="Neur_channel"/>
</dbReference>
<feature type="domain" description="Neurotransmitter-gated ion-channel transmembrane" evidence="7">
    <location>
        <begin position="128"/>
        <end position="178"/>
    </location>
</feature>
<dbReference type="CDD" id="cd19051">
    <property type="entry name" value="LGIC_TM_cation"/>
    <property type="match status" value="1"/>
</dbReference>
<evidence type="ECO:0000256" key="3">
    <source>
        <dbReference type="ARBA" id="ARBA00022989"/>
    </source>
</evidence>